<proteinExistence type="predicted"/>
<dbReference type="EMBL" id="CAQQ02130129">
    <property type="status" value="NOT_ANNOTATED_CDS"/>
    <property type="molecule type" value="Genomic_DNA"/>
</dbReference>
<dbReference type="HOGENOM" id="CLU_2239683_0_0_1"/>
<keyword evidence="2" id="KW-1185">Reference proteome</keyword>
<dbReference type="EnsemblMetazoa" id="MESCA002770-RA">
    <property type="protein sequence ID" value="MESCA002770-PA"/>
    <property type="gene ID" value="MESCA002770"/>
</dbReference>
<reference evidence="2" key="1">
    <citation type="submission" date="2013-02" db="EMBL/GenBank/DDBJ databases">
        <authorList>
            <person name="Hughes D."/>
        </authorList>
    </citation>
    <scope>NUCLEOTIDE SEQUENCE</scope>
    <source>
        <strain>Durham</strain>
        <strain evidence="2">NC isolate 2 -- Noor lab</strain>
    </source>
</reference>
<reference evidence="1" key="2">
    <citation type="submission" date="2015-06" db="UniProtKB">
        <authorList>
            <consortium name="EnsemblMetazoa"/>
        </authorList>
    </citation>
    <scope>IDENTIFICATION</scope>
</reference>
<accession>T1GH80</accession>
<name>T1GH80_MEGSC</name>
<organism evidence="1 2">
    <name type="scientific">Megaselia scalaris</name>
    <name type="common">Humpbacked fly</name>
    <name type="synonym">Phora scalaris</name>
    <dbReference type="NCBI Taxonomy" id="36166"/>
    <lineage>
        <taxon>Eukaryota</taxon>
        <taxon>Metazoa</taxon>
        <taxon>Ecdysozoa</taxon>
        <taxon>Arthropoda</taxon>
        <taxon>Hexapoda</taxon>
        <taxon>Insecta</taxon>
        <taxon>Pterygota</taxon>
        <taxon>Neoptera</taxon>
        <taxon>Endopterygota</taxon>
        <taxon>Diptera</taxon>
        <taxon>Brachycera</taxon>
        <taxon>Muscomorpha</taxon>
        <taxon>Platypezoidea</taxon>
        <taxon>Phoridae</taxon>
        <taxon>Megaseliini</taxon>
        <taxon>Megaselia</taxon>
    </lineage>
</organism>
<evidence type="ECO:0000313" key="1">
    <source>
        <dbReference type="EnsemblMetazoa" id="MESCA002770-PA"/>
    </source>
</evidence>
<sequence>MAADLFKGKKNGKSYLIVTDFFSRYGGSDEIRIDGRPQYQGYFSSLLRISPYYSQSNREAESPVKIAKIIIDTNEDILDALLKYRSTLSNGFSPAELFIGRKLKT</sequence>
<dbReference type="AlphaFoldDB" id="T1GH80"/>
<evidence type="ECO:0008006" key="3">
    <source>
        <dbReference type="Google" id="ProtNLM"/>
    </source>
</evidence>
<evidence type="ECO:0000313" key="2">
    <source>
        <dbReference type="Proteomes" id="UP000015102"/>
    </source>
</evidence>
<protein>
    <recommendedName>
        <fullName evidence="3">Integrase catalytic domain-containing protein</fullName>
    </recommendedName>
</protein>
<dbReference type="Proteomes" id="UP000015102">
    <property type="component" value="Unassembled WGS sequence"/>
</dbReference>
<dbReference type="STRING" id="36166.T1GH80"/>